<proteinExistence type="predicted"/>
<sequence length="42" mass="4782">MTAQEKSIIETIMVDVGLEPLHVEVDDQETRTKQVTVIKISR</sequence>
<protein>
    <submittedName>
        <fullName evidence="1">Uncharacterized protein</fullName>
    </submittedName>
</protein>
<accession>A0A2U3LRR9</accession>
<gene>
    <name evidence="1" type="ORF">SBF1_780002</name>
</gene>
<evidence type="ECO:0000313" key="2">
    <source>
        <dbReference type="Proteomes" id="UP000238916"/>
    </source>
</evidence>
<organism evidence="1 2">
    <name type="scientific">Candidatus Desulfosporosinus infrequens</name>
    <dbReference type="NCBI Taxonomy" id="2043169"/>
    <lineage>
        <taxon>Bacteria</taxon>
        <taxon>Bacillati</taxon>
        <taxon>Bacillota</taxon>
        <taxon>Clostridia</taxon>
        <taxon>Eubacteriales</taxon>
        <taxon>Desulfitobacteriaceae</taxon>
        <taxon>Desulfosporosinus</taxon>
    </lineage>
</organism>
<name>A0A2U3LRR9_9FIRM</name>
<evidence type="ECO:0000313" key="1">
    <source>
        <dbReference type="EMBL" id="SPF54625.1"/>
    </source>
</evidence>
<dbReference type="EMBL" id="OMOF01000756">
    <property type="protein sequence ID" value="SPF54625.1"/>
    <property type="molecule type" value="Genomic_DNA"/>
</dbReference>
<reference evidence="2" key="1">
    <citation type="submission" date="2018-02" db="EMBL/GenBank/DDBJ databases">
        <authorList>
            <person name="Hausmann B."/>
        </authorList>
    </citation>
    <scope>NUCLEOTIDE SEQUENCE [LARGE SCALE GENOMIC DNA]</scope>
    <source>
        <strain evidence="2">Peat soil MAG SbF1</strain>
    </source>
</reference>
<dbReference type="Proteomes" id="UP000238916">
    <property type="component" value="Unassembled WGS sequence"/>
</dbReference>
<dbReference type="AlphaFoldDB" id="A0A2U3LRR9"/>